<feature type="domain" description="AB hydrolase-1" evidence="1">
    <location>
        <begin position="49"/>
        <end position="281"/>
    </location>
</feature>
<dbReference type="Pfam" id="PF12697">
    <property type="entry name" value="Abhydrolase_6"/>
    <property type="match status" value="1"/>
</dbReference>
<dbReference type="InterPro" id="IPR006311">
    <property type="entry name" value="TAT_signal"/>
</dbReference>
<dbReference type="PROSITE" id="PS51318">
    <property type="entry name" value="TAT"/>
    <property type="match status" value="1"/>
</dbReference>
<organism evidence="2">
    <name type="scientific">Nonomuraea gerenzanensis</name>
    <dbReference type="NCBI Taxonomy" id="93944"/>
    <lineage>
        <taxon>Bacteria</taxon>
        <taxon>Bacillati</taxon>
        <taxon>Actinomycetota</taxon>
        <taxon>Actinomycetes</taxon>
        <taxon>Streptosporangiales</taxon>
        <taxon>Streptosporangiaceae</taxon>
        <taxon>Nonomuraea</taxon>
    </lineage>
</organism>
<dbReference type="EMBL" id="LT559118">
    <property type="protein sequence ID" value="SBP00419.1"/>
    <property type="molecule type" value="Genomic_DNA"/>
</dbReference>
<sequence>MTDLTRRTAFQLAAVAGAGATAVSLPKGKEVTTFVFVTGSNGTASGDNELALRGHRTVGVSLPGHGPENQLHRAYQAPQDLAKLATLPSPMAGVTLDDYVEATVDVVRRVSRYGPVILVGGSLGGSTITKAADAVPDLIDRLVYIGAYCCTKLRSPAEYLETPEGKTSLAASILPGVVGDPRVLKAIRVNWRTNDAKFLDAAKAAFMAEGTEGEFLALLNASLPDESLEVSSADARGRKDAWGRVRRVYVRQSLDRVIPPALQDRMIREADEATPGNRFEVFTVRTPHAPTRGAYGKITKILDGLAK</sequence>
<dbReference type="Gene3D" id="3.40.50.1820">
    <property type="entry name" value="alpha/beta hydrolase"/>
    <property type="match status" value="1"/>
</dbReference>
<dbReference type="PANTHER" id="PTHR37017:SF11">
    <property type="entry name" value="ESTERASE_LIPASE_THIOESTERASE DOMAIN-CONTAINING PROTEIN"/>
    <property type="match status" value="1"/>
</dbReference>
<dbReference type="AlphaFoldDB" id="A0A1M4ENL5"/>
<dbReference type="InterPro" id="IPR029058">
    <property type="entry name" value="AB_hydrolase_fold"/>
</dbReference>
<evidence type="ECO:0000259" key="1">
    <source>
        <dbReference type="Pfam" id="PF12697"/>
    </source>
</evidence>
<dbReference type="PANTHER" id="PTHR37017">
    <property type="entry name" value="AB HYDROLASE-1 DOMAIN-CONTAINING PROTEIN-RELATED"/>
    <property type="match status" value="1"/>
</dbReference>
<name>A0A1M4ENL5_9ACTN</name>
<dbReference type="RefSeq" id="WP_225269009.1">
    <property type="nucleotide sequence ID" value="NZ_CP084058.1"/>
</dbReference>
<dbReference type="GO" id="GO:0003824">
    <property type="term" value="F:catalytic activity"/>
    <property type="evidence" value="ECO:0007669"/>
    <property type="project" value="UniProtKB-ARBA"/>
</dbReference>
<accession>A0A1M4ENL5</accession>
<dbReference type="InterPro" id="IPR052897">
    <property type="entry name" value="Sec-Metab_Biosynth_Hydrolase"/>
</dbReference>
<evidence type="ECO:0000313" key="2">
    <source>
        <dbReference type="EMBL" id="SBP00419.1"/>
    </source>
</evidence>
<dbReference type="InterPro" id="IPR000073">
    <property type="entry name" value="AB_hydrolase_1"/>
</dbReference>
<protein>
    <submittedName>
        <fullName evidence="2">Lipase LipU</fullName>
    </submittedName>
</protein>
<proteinExistence type="predicted"/>
<reference evidence="2" key="1">
    <citation type="submission" date="2016-04" db="EMBL/GenBank/DDBJ databases">
        <authorList>
            <person name="Evans L.H."/>
            <person name="Alamgir A."/>
            <person name="Owens N."/>
            <person name="Weber N.D."/>
            <person name="Virtaneva K."/>
            <person name="Barbian K."/>
            <person name="Babar A."/>
            <person name="Rosenke K."/>
        </authorList>
    </citation>
    <scope>NUCLEOTIDE SEQUENCE</scope>
    <source>
        <strain evidence="2">Nono1</strain>
    </source>
</reference>
<dbReference type="SUPFAM" id="SSF53474">
    <property type="entry name" value="alpha/beta-Hydrolases"/>
    <property type="match status" value="1"/>
</dbReference>
<gene>
    <name evidence="2" type="ORF">BN4615_P9935</name>
</gene>